<dbReference type="InterPro" id="IPR029903">
    <property type="entry name" value="RmlD-like-bd"/>
</dbReference>
<name>A0A1F7XXB0_9BACT</name>
<dbReference type="EMBL" id="MGGB01000003">
    <property type="protein sequence ID" value="OGM19666.1"/>
    <property type="molecule type" value="Genomic_DNA"/>
</dbReference>
<gene>
    <name evidence="4" type="ORF">A2685_01565</name>
</gene>
<comment type="similarity">
    <text evidence="1 2">Belongs to the dTDP-4-dehydrorhamnose reductase family.</text>
</comment>
<organism evidence="4 5">
    <name type="scientific">Candidatus Woesebacteria bacterium RIFCSPHIGHO2_01_FULL_37_10</name>
    <dbReference type="NCBI Taxonomy" id="1802489"/>
    <lineage>
        <taxon>Bacteria</taxon>
        <taxon>Candidatus Woeseibacteriota</taxon>
    </lineage>
</organism>
<dbReference type="GO" id="GO:0005829">
    <property type="term" value="C:cytosol"/>
    <property type="evidence" value="ECO:0007669"/>
    <property type="project" value="TreeGrafter"/>
</dbReference>
<feature type="non-terminal residue" evidence="4">
    <location>
        <position position="1"/>
    </location>
</feature>
<comment type="caution">
    <text evidence="4">The sequence shown here is derived from an EMBL/GenBank/DDBJ whole genome shotgun (WGS) entry which is preliminary data.</text>
</comment>
<evidence type="ECO:0000313" key="4">
    <source>
        <dbReference type="EMBL" id="OGM19666.1"/>
    </source>
</evidence>
<dbReference type="Proteomes" id="UP000178446">
    <property type="component" value="Unassembled WGS sequence"/>
</dbReference>
<proteinExistence type="inferred from homology"/>
<keyword evidence="2" id="KW-0560">Oxidoreductase</keyword>
<dbReference type="SUPFAM" id="SSF51735">
    <property type="entry name" value="NAD(P)-binding Rossmann-fold domains"/>
    <property type="match status" value="1"/>
</dbReference>
<dbReference type="Pfam" id="PF04321">
    <property type="entry name" value="RmlD_sub_bind"/>
    <property type="match status" value="1"/>
</dbReference>
<dbReference type="PANTHER" id="PTHR10491:SF4">
    <property type="entry name" value="METHIONINE ADENOSYLTRANSFERASE 2 SUBUNIT BETA"/>
    <property type="match status" value="1"/>
</dbReference>
<sequence>YGSQKIPKMKDLILVTGSEGLVGSRFIELYPERELLHIPRQIEFDITNKSEVKAIIQSFDFSAIVHFAAFTDVESAETQRGDRKGDCWIVNVEGTRNLVEAVAEKKEKIHFIQISTDMVFSGDKLDPGPYLENHQPEHEESRLTWYGLCKGEAEKIVHQYLSDHATVLRLIYPVRAQFEHKLDFLRKPLKLFGEGKLYPLFNNQKISITFIDEACHVIQKIIEKKQYGNFHSSSKDTTTPLEIVSYLLERVYGVDAKANSITLEEFLDQNPNSNLRYPKYGGLSVNMTEHRLGMKFSSWRQIIDKLVTQGISK</sequence>
<evidence type="ECO:0000313" key="5">
    <source>
        <dbReference type="Proteomes" id="UP000178446"/>
    </source>
</evidence>
<evidence type="ECO:0000256" key="1">
    <source>
        <dbReference type="ARBA" id="ARBA00010944"/>
    </source>
</evidence>
<dbReference type="AlphaFoldDB" id="A0A1F7XXB0"/>
<dbReference type="GO" id="GO:0008831">
    <property type="term" value="F:dTDP-4-dehydrorhamnose reductase activity"/>
    <property type="evidence" value="ECO:0007669"/>
    <property type="project" value="UniProtKB-EC"/>
</dbReference>
<evidence type="ECO:0000256" key="2">
    <source>
        <dbReference type="RuleBase" id="RU364082"/>
    </source>
</evidence>
<comment type="pathway">
    <text evidence="2">Carbohydrate biosynthesis; dTDP-L-rhamnose biosynthesis.</text>
</comment>
<protein>
    <recommendedName>
        <fullName evidence="2">dTDP-4-dehydrorhamnose reductase</fullName>
        <ecNumber evidence="2">1.1.1.133</ecNumber>
    </recommendedName>
</protein>
<evidence type="ECO:0000259" key="3">
    <source>
        <dbReference type="Pfam" id="PF04321"/>
    </source>
</evidence>
<accession>A0A1F7XXB0</accession>
<keyword evidence="2" id="KW-0521">NADP</keyword>
<reference evidence="4 5" key="1">
    <citation type="journal article" date="2016" name="Nat. Commun.">
        <title>Thousands of microbial genomes shed light on interconnected biogeochemical processes in an aquifer system.</title>
        <authorList>
            <person name="Anantharaman K."/>
            <person name="Brown C.T."/>
            <person name="Hug L.A."/>
            <person name="Sharon I."/>
            <person name="Castelle C.J."/>
            <person name="Probst A.J."/>
            <person name="Thomas B.C."/>
            <person name="Singh A."/>
            <person name="Wilkins M.J."/>
            <person name="Karaoz U."/>
            <person name="Brodie E.L."/>
            <person name="Williams K.H."/>
            <person name="Hubbard S.S."/>
            <person name="Banfield J.F."/>
        </authorList>
    </citation>
    <scope>NUCLEOTIDE SEQUENCE [LARGE SCALE GENOMIC DNA]</scope>
</reference>
<dbReference type="UniPathway" id="UPA00124"/>
<dbReference type="GO" id="GO:0019305">
    <property type="term" value="P:dTDP-rhamnose biosynthetic process"/>
    <property type="evidence" value="ECO:0007669"/>
    <property type="project" value="UniProtKB-UniPathway"/>
</dbReference>
<feature type="domain" description="RmlD-like substrate binding" evidence="3">
    <location>
        <begin position="13"/>
        <end position="308"/>
    </location>
</feature>
<dbReference type="Gene3D" id="3.40.50.720">
    <property type="entry name" value="NAD(P)-binding Rossmann-like Domain"/>
    <property type="match status" value="1"/>
</dbReference>
<dbReference type="InterPro" id="IPR036291">
    <property type="entry name" value="NAD(P)-bd_dom_sf"/>
</dbReference>
<dbReference type="Gene3D" id="3.90.25.10">
    <property type="entry name" value="UDP-galactose 4-epimerase, domain 1"/>
    <property type="match status" value="1"/>
</dbReference>
<dbReference type="InterPro" id="IPR005913">
    <property type="entry name" value="dTDP_dehydrorham_reduct"/>
</dbReference>
<dbReference type="PANTHER" id="PTHR10491">
    <property type="entry name" value="DTDP-4-DEHYDRORHAMNOSE REDUCTASE"/>
    <property type="match status" value="1"/>
</dbReference>
<dbReference type="EC" id="1.1.1.133" evidence="2"/>
<comment type="function">
    <text evidence="2">Catalyzes the reduction of dTDP-6-deoxy-L-lyxo-4-hexulose to yield dTDP-L-rhamnose.</text>
</comment>